<reference evidence="4 5" key="1">
    <citation type="submission" date="2020-09" db="EMBL/GenBank/DDBJ databases">
        <title>Genome sequences of type strains of Chitinophaga qingshengii and Chitinophaga varians.</title>
        <authorList>
            <person name="Kittiwongwattana C."/>
        </authorList>
    </citation>
    <scope>NUCLEOTIDE SEQUENCE [LARGE SCALE GENOMIC DNA]</scope>
    <source>
        <strain evidence="4 5">JCM 30026</strain>
    </source>
</reference>
<sequence>MTLEKINLSTGPVHISDAVRNALSEPAVSHRSPYFRTLLDDTLAALCNLFSVRHTFVMNGSGTMANEVMLHQIKTLGSKGLILSNGEFGSRLSRQAKRIGIDFIPYTLDWGRRFDLAAIKQLLSTGNMGWILCCHCETSTGVLNDLNAIADLCEAHQMHCFVDCMSSVGTTHLNLSKVTMATASSGKGLGAYPGLALVFSNVAPWRSDNTPTYLDLTNYALKNNIPFTISSNLINALHTAILQKQTTAHTSMIHQYCHRYYDILQRYDVVPFGDRQSKVFTLVLPDGKKPTFTAYMDEKQIILSYESEYLVKRNWVQLAVLGHYRENQLDYAAATLEQCLERIC</sequence>
<evidence type="ECO:0000256" key="1">
    <source>
        <dbReference type="ARBA" id="ARBA00001933"/>
    </source>
</evidence>
<dbReference type="GO" id="GO:0008483">
    <property type="term" value="F:transaminase activity"/>
    <property type="evidence" value="ECO:0007669"/>
    <property type="project" value="UniProtKB-KW"/>
</dbReference>
<dbReference type="InterPro" id="IPR015422">
    <property type="entry name" value="PyrdxlP-dep_Trfase_small"/>
</dbReference>
<dbReference type="PANTHER" id="PTHR21152">
    <property type="entry name" value="AMINOTRANSFERASE CLASS V"/>
    <property type="match status" value="1"/>
</dbReference>
<dbReference type="RefSeq" id="WP_188090251.1">
    <property type="nucleotide sequence ID" value="NZ_JACVFC010000003.1"/>
</dbReference>
<comment type="cofactor">
    <cofactor evidence="1">
        <name>pyridoxal 5'-phosphate</name>
        <dbReference type="ChEBI" id="CHEBI:597326"/>
    </cofactor>
</comment>
<organism evidence="4 5">
    <name type="scientific">Chitinophaga qingshengii</name>
    <dbReference type="NCBI Taxonomy" id="1569794"/>
    <lineage>
        <taxon>Bacteria</taxon>
        <taxon>Pseudomonadati</taxon>
        <taxon>Bacteroidota</taxon>
        <taxon>Chitinophagia</taxon>
        <taxon>Chitinophagales</taxon>
        <taxon>Chitinophagaceae</taxon>
        <taxon>Chitinophaga</taxon>
    </lineage>
</organism>
<keyword evidence="5" id="KW-1185">Reference proteome</keyword>
<dbReference type="EMBL" id="JACVFC010000003">
    <property type="protein sequence ID" value="MBC9933128.1"/>
    <property type="molecule type" value="Genomic_DNA"/>
</dbReference>
<keyword evidence="2" id="KW-0663">Pyridoxal phosphate</keyword>
<accession>A0ABR7TRL4</accession>
<feature type="domain" description="Aminotransferase class I/classII large" evidence="3">
    <location>
        <begin position="17"/>
        <end position="335"/>
    </location>
</feature>
<dbReference type="InterPro" id="IPR015424">
    <property type="entry name" value="PyrdxlP-dep_Trfase"/>
</dbReference>
<protein>
    <submittedName>
        <fullName evidence="4">Alanine--glyoxylate aminotransferase family protein</fullName>
    </submittedName>
</protein>
<dbReference type="InterPro" id="IPR015421">
    <property type="entry name" value="PyrdxlP-dep_Trfase_major"/>
</dbReference>
<keyword evidence="4" id="KW-0808">Transferase</keyword>
<dbReference type="Gene3D" id="3.90.1150.10">
    <property type="entry name" value="Aspartate Aminotransferase, domain 1"/>
    <property type="match status" value="1"/>
</dbReference>
<dbReference type="InterPro" id="IPR004839">
    <property type="entry name" value="Aminotransferase_I/II_large"/>
</dbReference>
<evidence type="ECO:0000313" key="5">
    <source>
        <dbReference type="Proteomes" id="UP000659124"/>
    </source>
</evidence>
<keyword evidence="4" id="KW-0032">Aminotransferase</keyword>
<gene>
    <name evidence="4" type="ORF">ICL07_22255</name>
</gene>
<dbReference type="SUPFAM" id="SSF53383">
    <property type="entry name" value="PLP-dependent transferases"/>
    <property type="match status" value="1"/>
</dbReference>
<evidence type="ECO:0000259" key="3">
    <source>
        <dbReference type="Pfam" id="PF00155"/>
    </source>
</evidence>
<comment type="caution">
    <text evidence="4">The sequence shown here is derived from an EMBL/GenBank/DDBJ whole genome shotgun (WGS) entry which is preliminary data.</text>
</comment>
<dbReference type="Proteomes" id="UP000659124">
    <property type="component" value="Unassembled WGS sequence"/>
</dbReference>
<dbReference type="Gene3D" id="3.40.640.10">
    <property type="entry name" value="Type I PLP-dependent aspartate aminotransferase-like (Major domain)"/>
    <property type="match status" value="1"/>
</dbReference>
<name>A0ABR7TRL4_9BACT</name>
<dbReference type="PANTHER" id="PTHR21152:SF40">
    <property type="entry name" value="ALANINE--GLYOXYLATE AMINOTRANSFERASE"/>
    <property type="match status" value="1"/>
</dbReference>
<evidence type="ECO:0000256" key="2">
    <source>
        <dbReference type="ARBA" id="ARBA00022898"/>
    </source>
</evidence>
<evidence type="ECO:0000313" key="4">
    <source>
        <dbReference type="EMBL" id="MBC9933128.1"/>
    </source>
</evidence>
<proteinExistence type="predicted"/>
<dbReference type="Pfam" id="PF00155">
    <property type="entry name" value="Aminotran_1_2"/>
    <property type="match status" value="1"/>
</dbReference>